<evidence type="ECO:0000313" key="1">
    <source>
        <dbReference type="EMBL" id="KAG9345032.1"/>
    </source>
</evidence>
<gene>
    <name evidence="1" type="ORF">JZ751_009573</name>
</gene>
<evidence type="ECO:0000313" key="2">
    <source>
        <dbReference type="Proteomes" id="UP000824540"/>
    </source>
</evidence>
<reference evidence="1" key="1">
    <citation type="thesis" date="2021" institute="BYU ScholarsArchive" country="Provo, UT, USA">
        <title>Applications of and Algorithms for Genome Assembly and Genomic Analyses with an Emphasis on Marine Teleosts.</title>
        <authorList>
            <person name="Pickett B.D."/>
        </authorList>
    </citation>
    <scope>NUCLEOTIDE SEQUENCE</scope>
    <source>
        <strain evidence="1">HI-2016</strain>
    </source>
</reference>
<dbReference type="EMBL" id="JAFBMS010000018">
    <property type="protein sequence ID" value="KAG9345032.1"/>
    <property type="molecule type" value="Genomic_DNA"/>
</dbReference>
<protein>
    <submittedName>
        <fullName evidence="1">Uncharacterized protein</fullName>
    </submittedName>
</protein>
<organism evidence="1 2">
    <name type="scientific">Albula glossodonta</name>
    <name type="common">roundjaw bonefish</name>
    <dbReference type="NCBI Taxonomy" id="121402"/>
    <lineage>
        <taxon>Eukaryota</taxon>
        <taxon>Metazoa</taxon>
        <taxon>Chordata</taxon>
        <taxon>Craniata</taxon>
        <taxon>Vertebrata</taxon>
        <taxon>Euteleostomi</taxon>
        <taxon>Actinopterygii</taxon>
        <taxon>Neopterygii</taxon>
        <taxon>Teleostei</taxon>
        <taxon>Albuliformes</taxon>
        <taxon>Albulidae</taxon>
        <taxon>Albula</taxon>
    </lineage>
</organism>
<dbReference type="Proteomes" id="UP000824540">
    <property type="component" value="Unassembled WGS sequence"/>
</dbReference>
<accession>A0A8T2P5Z8</accession>
<keyword evidence="2" id="KW-1185">Reference proteome</keyword>
<comment type="caution">
    <text evidence="1">The sequence shown here is derived from an EMBL/GenBank/DDBJ whole genome shotgun (WGS) entry which is preliminary data.</text>
</comment>
<proteinExistence type="predicted"/>
<sequence>MKISSNLMQSGAQGRGGNRQLAREQADVLLTTIFVGRFQVMRQRRLIEYKYTAFCAFQAVIQEHRPHVIVLLEGNPVCTTAAPRKHLPARDFSQPVNACLACDKATAGVLTDPQAVLAPASQPIRGELGSSAGCRRQEEGIEKLVAPDMPINIPRDHETVEVKTCTDVAEVEAHWNFII</sequence>
<dbReference type="AlphaFoldDB" id="A0A8T2P5Z8"/>
<name>A0A8T2P5Z8_9TELE</name>